<name>A0ABQ1JXQ6_9GAMM</name>
<dbReference type="PANTHER" id="PTHR10434:SF66">
    <property type="entry name" value="PHOSPHOLIPID_GLYCEROL ACYLTRANSFERASE DOMAIN-CONTAINING PROTEIN"/>
    <property type="match status" value="1"/>
</dbReference>
<evidence type="ECO:0000259" key="5">
    <source>
        <dbReference type="SMART" id="SM00563"/>
    </source>
</evidence>
<keyword evidence="3 6" id="KW-0012">Acyltransferase</keyword>
<evidence type="ECO:0000256" key="4">
    <source>
        <dbReference type="SAM" id="Phobius"/>
    </source>
</evidence>
<dbReference type="InterPro" id="IPR002123">
    <property type="entry name" value="Plipid/glycerol_acylTrfase"/>
</dbReference>
<evidence type="ECO:0000313" key="7">
    <source>
        <dbReference type="Proteomes" id="UP000629025"/>
    </source>
</evidence>
<evidence type="ECO:0000256" key="3">
    <source>
        <dbReference type="ARBA" id="ARBA00023315"/>
    </source>
</evidence>
<keyword evidence="4" id="KW-0472">Membrane</keyword>
<organism evidence="6 7">
    <name type="scientific">Marinobacterium zhoushanense</name>
    <dbReference type="NCBI Taxonomy" id="1679163"/>
    <lineage>
        <taxon>Bacteria</taxon>
        <taxon>Pseudomonadati</taxon>
        <taxon>Pseudomonadota</taxon>
        <taxon>Gammaproteobacteria</taxon>
        <taxon>Oceanospirillales</taxon>
        <taxon>Oceanospirillaceae</taxon>
        <taxon>Marinobacterium</taxon>
    </lineage>
</organism>
<proteinExistence type="predicted"/>
<comment type="caution">
    <text evidence="6">The sequence shown here is derived from an EMBL/GenBank/DDBJ whole genome shotgun (WGS) entry which is preliminary data.</text>
</comment>
<feature type="transmembrane region" description="Helical" evidence="4">
    <location>
        <begin position="12"/>
        <end position="37"/>
    </location>
</feature>
<evidence type="ECO:0000313" key="6">
    <source>
        <dbReference type="EMBL" id="GGB81040.1"/>
    </source>
</evidence>
<accession>A0ABQ1JXQ6</accession>
<sequence>MLVRINHAWRWCGTAFSFLVFGLGGILLPLIVVPVLYSLPGSVEQRESRGQRVIHHAFRFYIGMMKFLGVLSYDLESVAKLRDARLILANHPTLIDVIFLIALVPNANCVVKGKLVRNPFTRGPIKTAGYIINEDNDKVISAAGAAFAKGHALIVFPEGTRTTPGSALKLKRGAANVAIRTAADITPVLISCTPSTLTKQDRWYQVPSSKVHIRIRVNDTISVAPYLHDTTPSVAARKLTADLADYFGKELRVYEQSAVGSKADDYRCA</sequence>
<keyword evidence="4" id="KW-1133">Transmembrane helix</keyword>
<evidence type="ECO:0000256" key="1">
    <source>
        <dbReference type="ARBA" id="ARBA00005189"/>
    </source>
</evidence>
<comment type="pathway">
    <text evidence="1">Lipid metabolism.</text>
</comment>
<keyword evidence="7" id="KW-1185">Reference proteome</keyword>
<dbReference type="CDD" id="cd07989">
    <property type="entry name" value="LPLAT_AGPAT-like"/>
    <property type="match status" value="1"/>
</dbReference>
<evidence type="ECO:0000256" key="2">
    <source>
        <dbReference type="ARBA" id="ARBA00022679"/>
    </source>
</evidence>
<dbReference type="EMBL" id="BMIJ01000001">
    <property type="protein sequence ID" value="GGB81040.1"/>
    <property type="molecule type" value="Genomic_DNA"/>
</dbReference>
<dbReference type="GO" id="GO:0016746">
    <property type="term" value="F:acyltransferase activity"/>
    <property type="evidence" value="ECO:0007669"/>
    <property type="project" value="UniProtKB-KW"/>
</dbReference>
<dbReference type="Pfam" id="PF01553">
    <property type="entry name" value="Acyltransferase"/>
    <property type="match status" value="1"/>
</dbReference>
<dbReference type="RefSeq" id="WP_188745375.1">
    <property type="nucleotide sequence ID" value="NZ_BMIJ01000001.1"/>
</dbReference>
<protein>
    <submittedName>
        <fullName evidence="6">Acyltransferase</fullName>
    </submittedName>
</protein>
<dbReference type="Proteomes" id="UP000629025">
    <property type="component" value="Unassembled WGS sequence"/>
</dbReference>
<keyword evidence="2" id="KW-0808">Transferase</keyword>
<dbReference type="PANTHER" id="PTHR10434">
    <property type="entry name" value="1-ACYL-SN-GLYCEROL-3-PHOSPHATE ACYLTRANSFERASE"/>
    <property type="match status" value="1"/>
</dbReference>
<reference evidence="7" key="1">
    <citation type="journal article" date="2019" name="Int. J. Syst. Evol. Microbiol.">
        <title>The Global Catalogue of Microorganisms (GCM) 10K type strain sequencing project: providing services to taxonomists for standard genome sequencing and annotation.</title>
        <authorList>
            <consortium name="The Broad Institute Genomics Platform"/>
            <consortium name="The Broad Institute Genome Sequencing Center for Infectious Disease"/>
            <person name="Wu L."/>
            <person name="Ma J."/>
        </authorList>
    </citation>
    <scope>NUCLEOTIDE SEQUENCE [LARGE SCALE GENOMIC DNA]</scope>
    <source>
        <strain evidence="7">CGMCC 1.15341</strain>
    </source>
</reference>
<keyword evidence="4" id="KW-0812">Transmembrane</keyword>
<dbReference type="SUPFAM" id="SSF69593">
    <property type="entry name" value="Glycerol-3-phosphate (1)-acyltransferase"/>
    <property type="match status" value="1"/>
</dbReference>
<gene>
    <name evidence="6" type="ORF">GCM10011352_03440</name>
</gene>
<dbReference type="SMART" id="SM00563">
    <property type="entry name" value="PlsC"/>
    <property type="match status" value="1"/>
</dbReference>
<feature type="domain" description="Phospholipid/glycerol acyltransferase" evidence="5">
    <location>
        <begin position="85"/>
        <end position="193"/>
    </location>
</feature>